<accession>A0A1A9WB58</accession>
<keyword evidence="2" id="KW-1185">Reference proteome</keyword>
<dbReference type="Proteomes" id="UP000091820">
    <property type="component" value="Unassembled WGS sequence"/>
</dbReference>
<evidence type="ECO:0000313" key="1">
    <source>
        <dbReference type="EnsemblMetazoa" id="GBRI012889-PA"/>
    </source>
</evidence>
<proteinExistence type="predicted"/>
<protein>
    <submittedName>
        <fullName evidence="1">Uncharacterized protein</fullName>
    </submittedName>
</protein>
<reference evidence="1" key="2">
    <citation type="submission" date="2020-05" db="UniProtKB">
        <authorList>
            <consortium name="EnsemblMetazoa"/>
        </authorList>
    </citation>
    <scope>IDENTIFICATION</scope>
    <source>
        <strain evidence="1">IAEA</strain>
    </source>
</reference>
<dbReference type="AlphaFoldDB" id="A0A1A9WB58"/>
<dbReference type="VEuPathDB" id="VectorBase:GBRI012889"/>
<dbReference type="EnsemblMetazoa" id="GBRI012889-RA">
    <property type="protein sequence ID" value="GBRI012889-PA"/>
    <property type="gene ID" value="GBRI012889"/>
</dbReference>
<name>A0A1A9WB58_9MUSC</name>
<dbReference type="SMART" id="SM00675">
    <property type="entry name" value="DM11"/>
    <property type="match status" value="1"/>
</dbReference>
<organism evidence="1 2">
    <name type="scientific">Glossina brevipalpis</name>
    <dbReference type="NCBI Taxonomy" id="37001"/>
    <lineage>
        <taxon>Eukaryota</taxon>
        <taxon>Metazoa</taxon>
        <taxon>Ecdysozoa</taxon>
        <taxon>Arthropoda</taxon>
        <taxon>Hexapoda</taxon>
        <taxon>Insecta</taxon>
        <taxon>Pterygota</taxon>
        <taxon>Neoptera</taxon>
        <taxon>Endopterygota</taxon>
        <taxon>Diptera</taxon>
        <taxon>Brachycera</taxon>
        <taxon>Muscomorpha</taxon>
        <taxon>Hippoboscoidea</taxon>
        <taxon>Glossinidae</taxon>
        <taxon>Glossina</taxon>
    </lineage>
</organism>
<evidence type="ECO:0000313" key="2">
    <source>
        <dbReference type="Proteomes" id="UP000091820"/>
    </source>
</evidence>
<reference evidence="2" key="1">
    <citation type="submission" date="2014-03" db="EMBL/GenBank/DDBJ databases">
        <authorList>
            <person name="Aksoy S."/>
            <person name="Warren W."/>
            <person name="Wilson R.K."/>
        </authorList>
    </citation>
    <scope>NUCLEOTIDE SEQUENCE [LARGE SCALE GENOMIC DNA]</scope>
    <source>
        <strain evidence="2">IAEA</strain>
    </source>
</reference>
<dbReference type="InterPro" id="IPR006601">
    <property type="entry name" value="Uncharacterised_DM11_DROME"/>
</dbReference>
<sequence length="216" mass="24961">MDKWIKGNNIMSSSNTILVVLITALTTANSARYRFIPDNIKIYRDCVDGQGMGGVSDLVDQNDLNFSFDDEGMHMNGTAVVVWDIEETDRVSVDFELKKYVRGTWTLTPLSLKFVDLCQRMRDITSPVYEYWTKYLITDDGRIPCFGKGVRTLSIVKFHHEPFEVKVEFELFGMNMEGRWNVYNLFQAYDKNNERKSKAICMEVPAYSGLPKIKYL</sequence>